<keyword evidence="3" id="KW-1185">Reference proteome</keyword>
<protein>
    <submittedName>
        <fullName evidence="2">Transposase</fullName>
    </submittedName>
</protein>
<dbReference type="Pfam" id="PF13586">
    <property type="entry name" value="DDE_Tnp_1_2"/>
    <property type="match status" value="1"/>
</dbReference>
<organism evidence="2 3">
    <name type="scientific">Streptomyces griseoloalbus</name>
    <dbReference type="NCBI Taxonomy" id="67303"/>
    <lineage>
        <taxon>Bacteria</taxon>
        <taxon>Bacillati</taxon>
        <taxon>Actinomycetota</taxon>
        <taxon>Actinomycetes</taxon>
        <taxon>Kitasatosporales</taxon>
        <taxon>Streptomycetaceae</taxon>
        <taxon>Streptomyces</taxon>
    </lineage>
</organism>
<dbReference type="PANTHER" id="PTHR30007">
    <property type="entry name" value="PHP DOMAIN PROTEIN"/>
    <property type="match status" value="1"/>
</dbReference>
<dbReference type="Proteomes" id="UP001551582">
    <property type="component" value="Unassembled WGS sequence"/>
</dbReference>
<comment type="caution">
    <text evidence="2">The sequence shown here is derived from an EMBL/GenBank/DDBJ whole genome shotgun (WGS) entry which is preliminary data.</text>
</comment>
<sequence length="104" mass="11931">MSKVWADGGYQSSVLSPGAGLGIDVEVVQRPRTKGFEPLPERWVIERTFGWLMQHRRLARDYEALPQRSRAVIHWAMANKMSRELTGESTPTWRIETDMTARTS</sequence>
<dbReference type="InterPro" id="IPR025668">
    <property type="entry name" value="Tnp_DDE_dom"/>
</dbReference>
<feature type="domain" description="Transposase DDE" evidence="1">
    <location>
        <begin position="20"/>
        <end position="78"/>
    </location>
</feature>
<evidence type="ECO:0000259" key="1">
    <source>
        <dbReference type="Pfam" id="PF13586"/>
    </source>
</evidence>
<reference evidence="2 3" key="1">
    <citation type="submission" date="2024-06" db="EMBL/GenBank/DDBJ databases">
        <title>The Natural Products Discovery Center: Release of the First 8490 Sequenced Strains for Exploring Actinobacteria Biosynthetic Diversity.</title>
        <authorList>
            <person name="Kalkreuter E."/>
            <person name="Kautsar S.A."/>
            <person name="Yang D."/>
            <person name="Bader C.D."/>
            <person name="Teijaro C.N."/>
            <person name="Fluegel L."/>
            <person name="Davis C.M."/>
            <person name="Simpson J.R."/>
            <person name="Lauterbach L."/>
            <person name="Steele A.D."/>
            <person name="Gui C."/>
            <person name="Meng S."/>
            <person name="Li G."/>
            <person name="Viehrig K."/>
            <person name="Ye F."/>
            <person name="Su P."/>
            <person name="Kiefer A.F."/>
            <person name="Nichols A."/>
            <person name="Cepeda A.J."/>
            <person name="Yan W."/>
            <person name="Fan B."/>
            <person name="Jiang Y."/>
            <person name="Adhikari A."/>
            <person name="Zheng C.-J."/>
            <person name="Schuster L."/>
            <person name="Cowan T.M."/>
            <person name="Smanski M.J."/>
            <person name="Chevrette M.G."/>
            <person name="De Carvalho L.P.S."/>
            <person name="Shen B."/>
        </authorList>
    </citation>
    <scope>NUCLEOTIDE SEQUENCE [LARGE SCALE GENOMIC DNA]</scope>
    <source>
        <strain evidence="2 3">NPDC048274</strain>
    </source>
</reference>
<gene>
    <name evidence="2" type="ORF">AB0D65_22190</name>
</gene>
<dbReference type="PANTHER" id="PTHR30007:SF0">
    <property type="entry name" value="TRANSPOSASE"/>
    <property type="match status" value="1"/>
</dbReference>
<dbReference type="EMBL" id="JBEZLS010000015">
    <property type="protein sequence ID" value="MEU9353605.1"/>
    <property type="molecule type" value="Genomic_DNA"/>
</dbReference>
<evidence type="ECO:0000313" key="2">
    <source>
        <dbReference type="EMBL" id="MEU9353605.1"/>
    </source>
</evidence>
<name>A0ABV3E8Y9_9ACTN</name>
<proteinExistence type="predicted"/>
<accession>A0ABV3E8Y9</accession>
<evidence type="ECO:0000313" key="3">
    <source>
        <dbReference type="Proteomes" id="UP001551582"/>
    </source>
</evidence>